<evidence type="ECO:0000313" key="2">
    <source>
        <dbReference type="EMBL" id="KAK2560565.1"/>
    </source>
</evidence>
<dbReference type="GO" id="GO:0034198">
    <property type="term" value="P:cellular response to amino acid starvation"/>
    <property type="evidence" value="ECO:0007669"/>
    <property type="project" value="TreeGrafter"/>
</dbReference>
<feature type="region of interest" description="Disordered" evidence="1">
    <location>
        <begin position="1"/>
        <end position="57"/>
    </location>
</feature>
<protein>
    <submittedName>
        <fullName evidence="2">Death-associated protein 1</fullName>
    </submittedName>
</protein>
<feature type="compositionally biased region" description="Gly residues" evidence="1">
    <location>
        <begin position="95"/>
        <end position="104"/>
    </location>
</feature>
<dbReference type="GO" id="GO:0097190">
    <property type="term" value="P:apoptotic signaling pathway"/>
    <property type="evidence" value="ECO:0007669"/>
    <property type="project" value="TreeGrafter"/>
</dbReference>
<dbReference type="PANTHER" id="PTHR13177">
    <property type="entry name" value="DEATH-ASSOCIATED PROTEIN 1"/>
    <property type="match status" value="1"/>
</dbReference>
<comment type="caution">
    <text evidence="2">The sequence shown here is derived from an EMBL/GenBank/DDBJ whole genome shotgun (WGS) entry which is preliminary data.</text>
</comment>
<evidence type="ECO:0000256" key="1">
    <source>
        <dbReference type="SAM" id="MobiDB-lite"/>
    </source>
</evidence>
<dbReference type="Proteomes" id="UP001249851">
    <property type="component" value="Unassembled WGS sequence"/>
</dbReference>
<reference evidence="2" key="2">
    <citation type="journal article" date="2023" name="Science">
        <title>Genomic signatures of disease resistance in endangered staghorn corals.</title>
        <authorList>
            <person name="Vollmer S.V."/>
            <person name="Selwyn J.D."/>
            <person name="Despard B.A."/>
            <person name="Roesel C.L."/>
        </authorList>
    </citation>
    <scope>NUCLEOTIDE SEQUENCE</scope>
    <source>
        <strain evidence="2">K2</strain>
    </source>
</reference>
<name>A0AAD9QFZ6_ACRCE</name>
<feature type="compositionally biased region" description="Basic and acidic residues" evidence="1">
    <location>
        <begin position="80"/>
        <end position="93"/>
    </location>
</feature>
<proteinExistence type="predicted"/>
<organism evidence="2 3">
    <name type="scientific">Acropora cervicornis</name>
    <name type="common">Staghorn coral</name>
    <dbReference type="NCBI Taxonomy" id="6130"/>
    <lineage>
        <taxon>Eukaryota</taxon>
        <taxon>Metazoa</taxon>
        <taxon>Cnidaria</taxon>
        <taxon>Anthozoa</taxon>
        <taxon>Hexacorallia</taxon>
        <taxon>Scleractinia</taxon>
        <taxon>Astrocoeniina</taxon>
        <taxon>Acroporidae</taxon>
        <taxon>Acropora</taxon>
    </lineage>
</organism>
<feature type="region of interest" description="Disordered" evidence="1">
    <location>
        <begin position="80"/>
        <end position="104"/>
    </location>
</feature>
<dbReference type="PANTHER" id="PTHR13177:SF4">
    <property type="entry name" value="GEO09647P1"/>
    <property type="match status" value="1"/>
</dbReference>
<dbReference type="InterPro" id="IPR024130">
    <property type="entry name" value="DAP1/DAPL1"/>
</dbReference>
<evidence type="ECO:0000313" key="3">
    <source>
        <dbReference type="Proteomes" id="UP001249851"/>
    </source>
</evidence>
<feature type="compositionally biased region" description="Basic and acidic residues" evidence="1">
    <location>
        <begin position="1"/>
        <end position="12"/>
    </location>
</feature>
<reference evidence="2" key="1">
    <citation type="journal article" date="2023" name="G3 (Bethesda)">
        <title>Whole genome assembly and annotation of the endangered Caribbean coral Acropora cervicornis.</title>
        <authorList>
            <person name="Selwyn J.D."/>
            <person name="Vollmer S.V."/>
        </authorList>
    </citation>
    <scope>NUCLEOTIDE SEQUENCE</scope>
    <source>
        <strain evidence="2">K2</strain>
    </source>
</reference>
<keyword evidence="3" id="KW-1185">Reference proteome</keyword>
<dbReference type="GO" id="GO:0010507">
    <property type="term" value="P:negative regulation of autophagy"/>
    <property type="evidence" value="ECO:0007669"/>
    <property type="project" value="TreeGrafter"/>
</dbReference>
<dbReference type="GO" id="GO:0070513">
    <property type="term" value="F:death domain binding"/>
    <property type="evidence" value="ECO:0007669"/>
    <property type="project" value="TreeGrafter"/>
</dbReference>
<dbReference type="EMBL" id="JARQWQ010000036">
    <property type="protein sequence ID" value="KAK2560565.1"/>
    <property type="molecule type" value="Genomic_DNA"/>
</dbReference>
<dbReference type="Pfam" id="PF15228">
    <property type="entry name" value="DAP"/>
    <property type="match status" value="1"/>
</dbReference>
<dbReference type="AlphaFoldDB" id="A0AAD9QFZ6"/>
<accession>A0AAD9QFZ6</accession>
<gene>
    <name evidence="2" type="ORF">P5673_016934</name>
</gene>
<sequence length="104" mass="11093">MASPPKDKELKAGHPPAVKAGGMRITSKHHQSQAPVLTPEEKAEEEEFAEPKEKASEQKVIVSGVVLKGHPEINPAAIKVAHEKPIPQHEKRPSGAGGAGMAQW</sequence>